<feature type="domain" description="Cadherin" evidence="10">
    <location>
        <begin position="46"/>
        <end position="109"/>
    </location>
</feature>
<dbReference type="InterPro" id="IPR050971">
    <property type="entry name" value="Cadherin-domain_protein"/>
</dbReference>
<keyword evidence="2" id="KW-0812">Transmembrane</keyword>
<evidence type="ECO:0000313" key="12">
    <source>
        <dbReference type="EnsemblMetazoa" id="CapteP79489"/>
    </source>
</evidence>
<keyword evidence="6" id="KW-0130">Cell adhesion</keyword>
<keyword evidence="13" id="KW-1185">Reference proteome</keyword>
<keyword evidence="8" id="KW-0472">Membrane</keyword>
<reference evidence="12" key="3">
    <citation type="submission" date="2015-06" db="UniProtKB">
        <authorList>
            <consortium name="EnsemblMetazoa"/>
        </authorList>
    </citation>
    <scope>IDENTIFICATION</scope>
</reference>
<dbReference type="PRINTS" id="PR00205">
    <property type="entry name" value="CADHERIN"/>
</dbReference>
<comment type="subcellular location">
    <subcellularLocation>
        <location evidence="1">Membrane</location>
        <topology evidence="1">Single-pass membrane protein</topology>
    </subcellularLocation>
</comment>
<dbReference type="EnsemblMetazoa" id="CapteT79489">
    <property type="protein sequence ID" value="CapteP79489"/>
    <property type="gene ID" value="CapteG79489"/>
</dbReference>
<dbReference type="STRING" id="283909.R7TF77"/>
<keyword evidence="3" id="KW-0732">Signal</keyword>
<dbReference type="HOGENOM" id="CLU_2190479_0_0_1"/>
<dbReference type="Gene3D" id="2.60.40.60">
    <property type="entry name" value="Cadherins"/>
    <property type="match status" value="2"/>
</dbReference>
<evidence type="ECO:0000256" key="2">
    <source>
        <dbReference type="ARBA" id="ARBA00022692"/>
    </source>
</evidence>
<evidence type="ECO:0000256" key="3">
    <source>
        <dbReference type="ARBA" id="ARBA00022729"/>
    </source>
</evidence>
<dbReference type="PANTHER" id="PTHR24025:SF28">
    <property type="entry name" value="PUTATIVE-RELATED"/>
    <property type="match status" value="1"/>
</dbReference>
<evidence type="ECO:0000256" key="5">
    <source>
        <dbReference type="ARBA" id="ARBA00022837"/>
    </source>
</evidence>
<dbReference type="OrthoDB" id="6259124at2759"/>
<dbReference type="Pfam" id="PF00028">
    <property type="entry name" value="Cadherin"/>
    <property type="match status" value="1"/>
</dbReference>
<dbReference type="GO" id="GO:0005911">
    <property type="term" value="C:cell-cell junction"/>
    <property type="evidence" value="ECO:0007669"/>
    <property type="project" value="TreeGrafter"/>
</dbReference>
<dbReference type="GO" id="GO:0005509">
    <property type="term" value="F:calcium ion binding"/>
    <property type="evidence" value="ECO:0007669"/>
    <property type="project" value="UniProtKB-UniRule"/>
</dbReference>
<dbReference type="EMBL" id="AMQN01013351">
    <property type="status" value="NOT_ANNOTATED_CDS"/>
    <property type="molecule type" value="Genomic_DNA"/>
</dbReference>
<sequence>KSLDRESAPLHTLDVTASDLGSPTLSSVATVKITVQDVNDNPPIFVDSSYQVSLSEDTSAGVSLVTVSAEDADEGSNADLRFSLVDDNGYFLIDPFTGTIRLAKPLDYE</sequence>
<dbReference type="Proteomes" id="UP000014760">
    <property type="component" value="Unassembled WGS sequence"/>
</dbReference>
<dbReference type="PANTHER" id="PTHR24025">
    <property type="entry name" value="DESMOGLEIN FAMILY MEMBER"/>
    <property type="match status" value="1"/>
</dbReference>
<dbReference type="InterPro" id="IPR015919">
    <property type="entry name" value="Cadherin-like_sf"/>
</dbReference>
<feature type="non-terminal residue" evidence="11">
    <location>
        <position position="1"/>
    </location>
</feature>
<dbReference type="AlphaFoldDB" id="R7TF77"/>
<feature type="domain" description="Cadherin" evidence="10">
    <location>
        <begin position="1"/>
        <end position="45"/>
    </location>
</feature>
<dbReference type="PROSITE" id="PS00232">
    <property type="entry name" value="CADHERIN_1"/>
    <property type="match status" value="1"/>
</dbReference>
<dbReference type="InterPro" id="IPR020894">
    <property type="entry name" value="Cadherin_CS"/>
</dbReference>
<evidence type="ECO:0000313" key="11">
    <source>
        <dbReference type="EMBL" id="ELT92389.1"/>
    </source>
</evidence>
<evidence type="ECO:0000256" key="6">
    <source>
        <dbReference type="ARBA" id="ARBA00022889"/>
    </source>
</evidence>
<evidence type="ECO:0000256" key="8">
    <source>
        <dbReference type="ARBA" id="ARBA00023136"/>
    </source>
</evidence>
<dbReference type="InterPro" id="IPR002126">
    <property type="entry name" value="Cadherin-like_dom"/>
</dbReference>
<keyword evidence="4" id="KW-0677">Repeat</keyword>
<evidence type="ECO:0000256" key="7">
    <source>
        <dbReference type="ARBA" id="ARBA00022989"/>
    </source>
</evidence>
<reference evidence="13" key="1">
    <citation type="submission" date="2012-12" db="EMBL/GenBank/DDBJ databases">
        <authorList>
            <person name="Hellsten U."/>
            <person name="Grimwood J."/>
            <person name="Chapman J.A."/>
            <person name="Shapiro H."/>
            <person name="Aerts A."/>
            <person name="Otillar R.P."/>
            <person name="Terry A.Y."/>
            <person name="Boore J.L."/>
            <person name="Simakov O."/>
            <person name="Marletaz F."/>
            <person name="Cho S.-J."/>
            <person name="Edsinger-Gonzales E."/>
            <person name="Havlak P."/>
            <person name="Kuo D.-H."/>
            <person name="Larsson T."/>
            <person name="Lv J."/>
            <person name="Arendt D."/>
            <person name="Savage R."/>
            <person name="Osoegawa K."/>
            <person name="de Jong P."/>
            <person name="Lindberg D.R."/>
            <person name="Seaver E.C."/>
            <person name="Weisblat D.A."/>
            <person name="Putnam N.H."/>
            <person name="Grigoriev I.V."/>
            <person name="Rokhsar D.S."/>
        </authorList>
    </citation>
    <scope>NUCLEOTIDE SEQUENCE</scope>
    <source>
        <strain evidence="13">I ESC-2004</strain>
    </source>
</reference>
<dbReference type="GO" id="GO:0005886">
    <property type="term" value="C:plasma membrane"/>
    <property type="evidence" value="ECO:0007669"/>
    <property type="project" value="InterPro"/>
</dbReference>
<dbReference type="GO" id="GO:0007156">
    <property type="term" value="P:homophilic cell adhesion via plasma membrane adhesion molecules"/>
    <property type="evidence" value="ECO:0007669"/>
    <property type="project" value="InterPro"/>
</dbReference>
<dbReference type="PROSITE" id="PS50268">
    <property type="entry name" value="CADHERIN_2"/>
    <property type="match status" value="2"/>
</dbReference>
<accession>R7TF77</accession>
<evidence type="ECO:0000313" key="13">
    <source>
        <dbReference type="Proteomes" id="UP000014760"/>
    </source>
</evidence>
<proteinExistence type="predicted"/>
<name>R7TF77_CAPTE</name>
<dbReference type="CDD" id="cd11304">
    <property type="entry name" value="Cadherin_repeat"/>
    <property type="match status" value="2"/>
</dbReference>
<feature type="non-terminal residue" evidence="11">
    <location>
        <position position="109"/>
    </location>
</feature>
<dbReference type="EMBL" id="KB310150">
    <property type="protein sequence ID" value="ELT92389.1"/>
    <property type="molecule type" value="Genomic_DNA"/>
</dbReference>
<evidence type="ECO:0000259" key="10">
    <source>
        <dbReference type="PROSITE" id="PS50268"/>
    </source>
</evidence>
<organism evidence="11">
    <name type="scientific">Capitella teleta</name>
    <name type="common">Polychaete worm</name>
    <dbReference type="NCBI Taxonomy" id="283909"/>
    <lineage>
        <taxon>Eukaryota</taxon>
        <taxon>Metazoa</taxon>
        <taxon>Spiralia</taxon>
        <taxon>Lophotrochozoa</taxon>
        <taxon>Annelida</taxon>
        <taxon>Polychaeta</taxon>
        <taxon>Sedentaria</taxon>
        <taxon>Scolecida</taxon>
        <taxon>Capitellidae</taxon>
        <taxon>Capitella</taxon>
    </lineage>
</organism>
<dbReference type="SUPFAM" id="SSF49313">
    <property type="entry name" value="Cadherin-like"/>
    <property type="match status" value="2"/>
</dbReference>
<evidence type="ECO:0000256" key="1">
    <source>
        <dbReference type="ARBA" id="ARBA00004167"/>
    </source>
</evidence>
<keyword evidence="7" id="KW-1133">Transmembrane helix</keyword>
<keyword evidence="5 9" id="KW-0106">Calcium</keyword>
<evidence type="ECO:0000256" key="4">
    <source>
        <dbReference type="ARBA" id="ARBA00022737"/>
    </source>
</evidence>
<gene>
    <name evidence="11" type="ORF">CAPTEDRAFT_79489</name>
</gene>
<protein>
    <recommendedName>
        <fullName evidence="10">Cadherin domain-containing protein</fullName>
    </recommendedName>
</protein>
<dbReference type="OMA" id="HNARIVY"/>
<reference evidence="11 13" key="2">
    <citation type="journal article" date="2013" name="Nature">
        <title>Insights into bilaterian evolution from three spiralian genomes.</title>
        <authorList>
            <person name="Simakov O."/>
            <person name="Marletaz F."/>
            <person name="Cho S.J."/>
            <person name="Edsinger-Gonzales E."/>
            <person name="Havlak P."/>
            <person name="Hellsten U."/>
            <person name="Kuo D.H."/>
            <person name="Larsson T."/>
            <person name="Lv J."/>
            <person name="Arendt D."/>
            <person name="Savage R."/>
            <person name="Osoegawa K."/>
            <person name="de Jong P."/>
            <person name="Grimwood J."/>
            <person name="Chapman J.A."/>
            <person name="Shapiro H."/>
            <person name="Aerts A."/>
            <person name="Otillar R.P."/>
            <person name="Terry A.Y."/>
            <person name="Boore J.L."/>
            <person name="Grigoriev I.V."/>
            <person name="Lindberg D.R."/>
            <person name="Seaver E.C."/>
            <person name="Weisblat D.A."/>
            <person name="Putnam N.H."/>
            <person name="Rokhsar D.S."/>
        </authorList>
    </citation>
    <scope>NUCLEOTIDE SEQUENCE</scope>
    <source>
        <strain evidence="11 13">I ESC-2004</strain>
    </source>
</reference>
<dbReference type="FunFam" id="2.60.40.60:FF:000033">
    <property type="entry name" value="FAT atypical cadherin 1"/>
    <property type="match status" value="1"/>
</dbReference>
<evidence type="ECO:0000256" key="9">
    <source>
        <dbReference type="PROSITE-ProRule" id="PRU00043"/>
    </source>
</evidence>